<feature type="region of interest" description="Disordered" evidence="1">
    <location>
        <begin position="25"/>
        <end position="56"/>
    </location>
</feature>
<sequence length="56" mass="5995">MPVQVDVEGFEVDRHDPEPNRVLAAVPSGRLASPPPQPVTDATRRGAHRGDGVSRP</sequence>
<comment type="caution">
    <text evidence="2">The sequence shown here is derived from an EMBL/GenBank/DDBJ whole genome shotgun (WGS) entry which is preliminary data.</text>
</comment>
<feature type="compositionally biased region" description="Basic and acidic residues" evidence="1">
    <location>
        <begin position="42"/>
        <end position="56"/>
    </location>
</feature>
<gene>
    <name evidence="2" type="ORF">GCM10009777_08520</name>
</gene>
<proteinExistence type="predicted"/>
<protein>
    <submittedName>
        <fullName evidence="2">Uncharacterized protein</fullName>
    </submittedName>
</protein>
<accession>A0ABP5DEL2</accession>
<feature type="region of interest" description="Disordered" evidence="1">
    <location>
        <begin position="1"/>
        <end position="20"/>
    </location>
</feature>
<evidence type="ECO:0000313" key="3">
    <source>
        <dbReference type="Proteomes" id="UP001500326"/>
    </source>
</evidence>
<dbReference type="Proteomes" id="UP001500326">
    <property type="component" value="Unassembled WGS sequence"/>
</dbReference>
<evidence type="ECO:0000256" key="1">
    <source>
        <dbReference type="SAM" id="MobiDB-lite"/>
    </source>
</evidence>
<name>A0ABP5DEL2_9MICO</name>
<dbReference type="EMBL" id="BAAAOH010000001">
    <property type="protein sequence ID" value="GAA1977705.1"/>
    <property type="molecule type" value="Genomic_DNA"/>
</dbReference>
<reference evidence="3" key="1">
    <citation type="journal article" date="2019" name="Int. J. Syst. Evol. Microbiol.">
        <title>The Global Catalogue of Microorganisms (GCM) 10K type strain sequencing project: providing services to taxonomists for standard genome sequencing and annotation.</title>
        <authorList>
            <consortium name="The Broad Institute Genomics Platform"/>
            <consortium name="The Broad Institute Genome Sequencing Center for Infectious Disease"/>
            <person name="Wu L."/>
            <person name="Ma J."/>
        </authorList>
    </citation>
    <scope>NUCLEOTIDE SEQUENCE [LARGE SCALE GENOMIC DNA]</scope>
    <source>
        <strain evidence="3">JCM 14902</strain>
    </source>
</reference>
<organism evidence="2 3">
    <name type="scientific">Microbacterium pumilum</name>
    <dbReference type="NCBI Taxonomy" id="344165"/>
    <lineage>
        <taxon>Bacteria</taxon>
        <taxon>Bacillati</taxon>
        <taxon>Actinomycetota</taxon>
        <taxon>Actinomycetes</taxon>
        <taxon>Micrococcales</taxon>
        <taxon>Microbacteriaceae</taxon>
        <taxon>Microbacterium</taxon>
    </lineage>
</organism>
<keyword evidence="3" id="KW-1185">Reference proteome</keyword>
<evidence type="ECO:0000313" key="2">
    <source>
        <dbReference type="EMBL" id="GAA1977705.1"/>
    </source>
</evidence>